<dbReference type="STRING" id="158441.A0A226DH35"/>
<evidence type="ECO:0000256" key="2">
    <source>
        <dbReference type="ARBA" id="ARBA00010701"/>
    </source>
</evidence>
<evidence type="ECO:0000313" key="8">
    <source>
        <dbReference type="Proteomes" id="UP000198287"/>
    </source>
</evidence>
<dbReference type="Proteomes" id="UP000198287">
    <property type="component" value="Unassembled WGS sequence"/>
</dbReference>
<comment type="subcellular location">
    <subcellularLocation>
        <location evidence="1">Secreted</location>
    </subcellularLocation>
</comment>
<dbReference type="SUPFAM" id="SSF53474">
    <property type="entry name" value="alpha/beta-Hydrolases"/>
    <property type="match status" value="1"/>
</dbReference>
<dbReference type="AlphaFoldDB" id="A0A226DH35"/>
<dbReference type="GO" id="GO:0016042">
    <property type="term" value="P:lipid catabolic process"/>
    <property type="evidence" value="ECO:0007669"/>
    <property type="project" value="TreeGrafter"/>
</dbReference>
<evidence type="ECO:0000256" key="4">
    <source>
        <dbReference type="RuleBase" id="RU004262"/>
    </source>
</evidence>
<dbReference type="EMBL" id="LNIX01000019">
    <property type="protein sequence ID" value="OXA44865.1"/>
    <property type="molecule type" value="Genomic_DNA"/>
</dbReference>
<accession>A0A226DH35</accession>
<dbReference type="GO" id="GO:0017171">
    <property type="term" value="F:serine hydrolase activity"/>
    <property type="evidence" value="ECO:0007669"/>
    <property type="project" value="TreeGrafter"/>
</dbReference>
<evidence type="ECO:0000259" key="6">
    <source>
        <dbReference type="Pfam" id="PF00151"/>
    </source>
</evidence>
<name>A0A226DH35_FOLCA</name>
<dbReference type="Gene3D" id="3.40.50.1820">
    <property type="entry name" value="alpha/beta hydrolase"/>
    <property type="match status" value="1"/>
</dbReference>
<feature type="domain" description="Lipase" evidence="6">
    <location>
        <begin position="88"/>
        <end position="277"/>
    </location>
</feature>
<dbReference type="Pfam" id="PF00151">
    <property type="entry name" value="Lipase"/>
    <property type="match status" value="1"/>
</dbReference>
<evidence type="ECO:0000313" key="7">
    <source>
        <dbReference type="EMBL" id="OXA44865.1"/>
    </source>
</evidence>
<comment type="similarity">
    <text evidence="2 4">Belongs to the AB hydrolase superfamily. Lipase family.</text>
</comment>
<keyword evidence="3" id="KW-0964">Secreted</keyword>
<dbReference type="GO" id="GO:0005615">
    <property type="term" value="C:extracellular space"/>
    <property type="evidence" value="ECO:0007669"/>
    <property type="project" value="TreeGrafter"/>
</dbReference>
<reference evidence="7 8" key="1">
    <citation type="submission" date="2015-12" db="EMBL/GenBank/DDBJ databases">
        <title>The genome of Folsomia candida.</title>
        <authorList>
            <person name="Faddeeva A."/>
            <person name="Derks M.F."/>
            <person name="Anvar Y."/>
            <person name="Smit S."/>
            <person name="Van Straalen N."/>
            <person name="Roelofs D."/>
        </authorList>
    </citation>
    <scope>NUCLEOTIDE SEQUENCE [LARGE SCALE GENOMIC DNA]</scope>
    <source>
        <strain evidence="7 8">VU population</strain>
        <tissue evidence="7">Whole body</tissue>
    </source>
</reference>
<comment type="caution">
    <text evidence="7">The sequence shown here is derived from an EMBL/GenBank/DDBJ whole genome shotgun (WGS) entry which is preliminary data.</text>
</comment>
<proteinExistence type="inferred from homology"/>
<sequence length="447" mass="49775">MATWKSAVERSKIGQGHQFSPSNQCVGGDAPIFQGRMEPFPLQKIEPIITFYIKRHGNTEKILTLGHDSDESVIRDYTRFLKHLRCGRVILLTHGFLSGCDKDWLEEMKDALLGVDKQIVALVGWKGGAHVIKYDAMDLFRQPNPYIQAAANCLAVGAWVGKVGKVATWLAKAMGSEKDCLWRIGHSLGAHLMGKAGESAKKLMSTSRPVFDRITGLDPAGPGFQTRLPGYRRICKNDAAMVDIIHTDGRHKDSSVMIPYFGTILPLGTIDFYPNYGFGRRDDTLGNHSLAYELFTWSINNKKRLETCQELRDNPSITILYPIGVKVNACTSTRERSKGAEMGYYTNKGSHRHGNWYMETNSYPPFAPVLKMRRSCLDPRPHVARSRSLERNVLRSGGGCWGTGTFPSHAAPLPDPVEIVKDVLDKINPFKSNSWNLDSTGRGGSCF</sequence>
<dbReference type="InterPro" id="IPR000734">
    <property type="entry name" value="TAG_lipase"/>
</dbReference>
<gene>
    <name evidence="7" type="ORF">Fcan01_20496</name>
</gene>
<keyword evidence="8" id="KW-1185">Reference proteome</keyword>
<dbReference type="PANTHER" id="PTHR11610">
    <property type="entry name" value="LIPASE"/>
    <property type="match status" value="1"/>
</dbReference>
<evidence type="ECO:0000256" key="1">
    <source>
        <dbReference type="ARBA" id="ARBA00004613"/>
    </source>
</evidence>
<dbReference type="InterPro" id="IPR029058">
    <property type="entry name" value="AB_hydrolase_fold"/>
</dbReference>
<evidence type="ECO:0000256" key="5">
    <source>
        <dbReference type="SAM" id="MobiDB-lite"/>
    </source>
</evidence>
<protein>
    <submittedName>
        <fullName evidence="7">Phospholipase A1 1</fullName>
    </submittedName>
</protein>
<evidence type="ECO:0000256" key="3">
    <source>
        <dbReference type="ARBA" id="ARBA00022525"/>
    </source>
</evidence>
<dbReference type="PANTHER" id="PTHR11610:SF173">
    <property type="entry name" value="LIPASE DOMAIN-CONTAINING PROTEIN-RELATED"/>
    <property type="match status" value="1"/>
</dbReference>
<feature type="region of interest" description="Disordered" evidence="5">
    <location>
        <begin position="1"/>
        <end position="25"/>
    </location>
</feature>
<dbReference type="InterPro" id="IPR013818">
    <property type="entry name" value="Lipase"/>
</dbReference>
<dbReference type="GO" id="GO:0016298">
    <property type="term" value="F:lipase activity"/>
    <property type="evidence" value="ECO:0007669"/>
    <property type="project" value="InterPro"/>
</dbReference>
<organism evidence="7 8">
    <name type="scientific">Folsomia candida</name>
    <name type="common">Springtail</name>
    <dbReference type="NCBI Taxonomy" id="158441"/>
    <lineage>
        <taxon>Eukaryota</taxon>
        <taxon>Metazoa</taxon>
        <taxon>Ecdysozoa</taxon>
        <taxon>Arthropoda</taxon>
        <taxon>Hexapoda</taxon>
        <taxon>Collembola</taxon>
        <taxon>Entomobryomorpha</taxon>
        <taxon>Isotomoidea</taxon>
        <taxon>Isotomidae</taxon>
        <taxon>Proisotominae</taxon>
        <taxon>Folsomia</taxon>
    </lineage>
</organism>